<dbReference type="RefSeq" id="WP_146683302.1">
    <property type="nucleotide sequence ID" value="NZ_CP019646.1"/>
</dbReference>
<dbReference type="SMART" id="SM00098">
    <property type="entry name" value="alkPPc"/>
    <property type="match status" value="1"/>
</dbReference>
<dbReference type="InterPro" id="IPR001952">
    <property type="entry name" value="Alkaline_phosphatase"/>
</dbReference>
<evidence type="ECO:0000256" key="2">
    <source>
        <dbReference type="PIRSR" id="PIRSR601952-1"/>
    </source>
</evidence>
<dbReference type="Gene3D" id="3.40.720.10">
    <property type="entry name" value="Alkaline Phosphatase, subunit A"/>
    <property type="match status" value="1"/>
</dbReference>
<dbReference type="AlphaFoldDB" id="A0A1Q2MEW8"/>
<dbReference type="GO" id="GO:0004035">
    <property type="term" value="F:alkaline phosphatase activity"/>
    <property type="evidence" value="ECO:0007669"/>
    <property type="project" value="UniProtKB-EC"/>
</dbReference>
<dbReference type="Gene3D" id="1.10.60.40">
    <property type="match status" value="1"/>
</dbReference>
<comment type="cofactor">
    <cofactor evidence="3">
        <name>Zn(2+)</name>
        <dbReference type="ChEBI" id="CHEBI:29105"/>
    </cofactor>
    <text evidence="3">Binds 2 Zn(2+) ions.</text>
</comment>
<feature type="binding site" evidence="3">
    <location>
        <position position="489"/>
    </location>
    <ligand>
        <name>Zn(2+)</name>
        <dbReference type="ChEBI" id="CHEBI:29105"/>
        <label>2</label>
    </ligand>
</feature>
<keyword evidence="1" id="KW-0597">Phosphoprotein</keyword>
<dbReference type="SUPFAM" id="SSF53649">
    <property type="entry name" value="Alkaline phosphatase-like"/>
    <property type="match status" value="1"/>
</dbReference>
<dbReference type="STRING" id="1851148.SMSP2_01452"/>
<feature type="binding site" evidence="3">
    <location>
        <position position="171"/>
    </location>
    <ligand>
        <name>Mg(2+)</name>
        <dbReference type="ChEBI" id="CHEBI:18420"/>
    </ligand>
</feature>
<proteinExistence type="inferred from homology"/>
<dbReference type="CDD" id="cd16012">
    <property type="entry name" value="ALP"/>
    <property type="match status" value="1"/>
</dbReference>
<gene>
    <name evidence="6" type="primary">phoA</name>
    <name evidence="6" type="ORF">SMSP2_01452</name>
</gene>
<dbReference type="KEGG" id="pbas:SMSP2_01452"/>
<keyword evidence="6" id="KW-0378">Hydrolase</keyword>
<comment type="similarity">
    <text evidence="4">Belongs to the alkaline phosphatase family.</text>
</comment>
<dbReference type="Pfam" id="PF00245">
    <property type="entry name" value="Alk_phosphatase"/>
    <property type="match status" value="1"/>
</dbReference>
<dbReference type="GO" id="GO:0046872">
    <property type="term" value="F:metal ion binding"/>
    <property type="evidence" value="ECO:0007669"/>
    <property type="project" value="UniProtKB-KW"/>
</dbReference>
<feature type="binding site" evidence="3">
    <location>
        <position position="357"/>
    </location>
    <ligand>
        <name>Zn(2+)</name>
        <dbReference type="ChEBI" id="CHEBI:29105"/>
        <label>2</label>
    </ligand>
</feature>
<keyword evidence="3" id="KW-0460">Magnesium</keyword>
<reference evidence="7" key="1">
    <citation type="submission" date="2017-02" db="EMBL/GenBank/DDBJ databases">
        <title>Comparative genomics and description of representatives of a novel lineage of planctomycetes thriving in anoxic sediments.</title>
        <authorList>
            <person name="Spring S."/>
            <person name="Bunk B."/>
            <person name="Sproer C."/>
        </authorList>
    </citation>
    <scope>NUCLEOTIDE SEQUENCE [LARGE SCALE GENOMIC DNA]</scope>
    <source>
        <strain evidence="7">SM-Chi-D1</strain>
    </source>
</reference>
<dbReference type="InterPro" id="IPR017850">
    <property type="entry name" value="Alkaline_phosphatase_core_sf"/>
</dbReference>
<dbReference type="PANTHER" id="PTHR11596">
    <property type="entry name" value="ALKALINE PHOSPHATASE"/>
    <property type="match status" value="1"/>
</dbReference>
<feature type="binding site" evidence="3">
    <location>
        <position position="173"/>
    </location>
    <ligand>
        <name>Mg(2+)</name>
        <dbReference type="ChEBI" id="CHEBI:18420"/>
    </ligand>
</feature>
<feature type="active site" description="Phosphoserine intermediate" evidence="2">
    <location>
        <position position="119"/>
    </location>
</feature>
<dbReference type="EMBL" id="CP019646">
    <property type="protein sequence ID" value="AQQ71088.1"/>
    <property type="molecule type" value="Genomic_DNA"/>
</dbReference>
<dbReference type="PANTHER" id="PTHR11596:SF5">
    <property type="entry name" value="ALKALINE PHOSPHATASE"/>
    <property type="match status" value="1"/>
</dbReference>
<accession>A0A1Q2MEW8</accession>
<keyword evidence="3" id="KW-0479">Metal-binding</keyword>
<name>A0A1Q2MEW8_9BACT</name>
<organism evidence="6 7">
    <name type="scientific">Limihaloglobus sulfuriphilus</name>
    <dbReference type="NCBI Taxonomy" id="1851148"/>
    <lineage>
        <taxon>Bacteria</taxon>
        <taxon>Pseudomonadati</taxon>
        <taxon>Planctomycetota</taxon>
        <taxon>Phycisphaerae</taxon>
        <taxon>Sedimentisphaerales</taxon>
        <taxon>Sedimentisphaeraceae</taxon>
        <taxon>Limihaloglobus</taxon>
    </lineage>
</organism>
<keyword evidence="7" id="KW-1185">Reference proteome</keyword>
<protein>
    <submittedName>
        <fullName evidence="6">Alkaline phosphatase 4</fullName>
        <ecNumber evidence="6">3.1.3.1</ecNumber>
    </submittedName>
</protein>
<keyword evidence="3" id="KW-0862">Zinc</keyword>
<dbReference type="Proteomes" id="UP000188181">
    <property type="component" value="Chromosome"/>
</dbReference>
<feature type="binding site" evidence="3">
    <location>
        <position position="356"/>
    </location>
    <ligand>
        <name>Zn(2+)</name>
        <dbReference type="ChEBI" id="CHEBI:29105"/>
        <label>2</label>
    </ligand>
</feature>
<feature type="binding site" evidence="3">
    <location>
        <position position="313"/>
    </location>
    <ligand>
        <name>Zn(2+)</name>
        <dbReference type="ChEBI" id="CHEBI:29105"/>
        <label>2</label>
    </ligand>
</feature>
<feature type="chain" id="PRO_5013270091" evidence="5">
    <location>
        <begin position="25"/>
        <end position="529"/>
    </location>
</feature>
<evidence type="ECO:0000256" key="5">
    <source>
        <dbReference type="SAM" id="SignalP"/>
    </source>
</evidence>
<feature type="signal peptide" evidence="5">
    <location>
        <begin position="1"/>
        <end position="24"/>
    </location>
</feature>
<evidence type="ECO:0000256" key="1">
    <source>
        <dbReference type="ARBA" id="ARBA00022553"/>
    </source>
</evidence>
<dbReference type="OrthoDB" id="9794455at2"/>
<comment type="cofactor">
    <cofactor evidence="3">
        <name>Mg(2+)</name>
        <dbReference type="ChEBI" id="CHEBI:18420"/>
    </cofactor>
    <text evidence="3">Binds 1 Mg(2+) ion.</text>
</comment>
<dbReference type="EC" id="3.1.3.1" evidence="6"/>
<dbReference type="PRINTS" id="PR00113">
    <property type="entry name" value="ALKPHPHTASE"/>
</dbReference>
<keyword evidence="5" id="KW-0732">Signal</keyword>
<sequence length="529" mass="57332" precursor="true">MKKKTLLSIMIILMVVFTSTNVEARRTRPTQGPKYVFYFIGDGMALPQIHATEAYLAQSAMPDNPTGNPGGLTGYSTGEPDANLLASMDTAGAAKLVMSQFPVLGLQTTYANNRFITGSAASATALSCGEKTTINTIAMDKFKALPFNTIAEKAQAKGMKVGVVSSVSIDHATPACFYAHQPERGLYWDISNNLSDSGFDYFAGGGMKGERIRDGKRYYAPGRPDADASNDPVEYAKTNGYTVASNAAELAAVAPGTKCFAYSKDYIDGSWALPYEMDRDPADLSLADYTAEGIRLMDNSNGFFMMVEAGKLDWACHANDAVAAIKDNIALDDAVAVAVDFYQQHPTETLIVVTGDHECGGMTLGFAGTGYETAFEILDGQTMSYEVFDWTEFAAHKASFGSYETWDPAINMNDDIKARIQNAFGLVYDDLSLFEVSTLEQAYDDSMSGKEIAGGTNDSLLYGYYEPFTVTLTHIMNRRAGIAFTSYSHTAVPVPVYALGYDAWRFAGNYDNTDVALKMAQAMRVNLGN</sequence>
<feature type="binding site" evidence="3">
    <location>
        <position position="317"/>
    </location>
    <ligand>
        <name>Zn(2+)</name>
        <dbReference type="ChEBI" id="CHEBI:29105"/>
        <label>2</label>
    </ligand>
</feature>
<evidence type="ECO:0000256" key="3">
    <source>
        <dbReference type="PIRSR" id="PIRSR601952-2"/>
    </source>
</evidence>
<evidence type="ECO:0000313" key="6">
    <source>
        <dbReference type="EMBL" id="AQQ71088.1"/>
    </source>
</evidence>
<evidence type="ECO:0000313" key="7">
    <source>
        <dbReference type="Proteomes" id="UP000188181"/>
    </source>
</evidence>
<evidence type="ECO:0000256" key="4">
    <source>
        <dbReference type="RuleBase" id="RU003946"/>
    </source>
</evidence>
<feature type="binding site" evidence="3">
    <location>
        <position position="308"/>
    </location>
    <ligand>
        <name>Mg(2+)</name>
        <dbReference type="ChEBI" id="CHEBI:18420"/>
    </ligand>
</feature>